<keyword evidence="3" id="KW-0472">Membrane</keyword>
<dbReference type="SMART" id="SM00267">
    <property type="entry name" value="GGDEF"/>
    <property type="match status" value="1"/>
</dbReference>
<sequence length="575" mass="62334">MFKRLADRVSLRRQISLLAGAISLAIVGVTTIGSALLARGQATDMAQNALLQVARSMADRLDQDMAERLREIRNVGAFEPLQPHWMEKTGSLRKVLETMQRTLPDYAWIGFADRDGQVRASTGGLLEGASVSQRPWFINGLRQSAVEDVHAAALLASKLPPNSDGAPFRFVDVAVPVIDAAGRTLGVLGAHLSWRWADVVRREVLSSRRPELKEDVIVLDHTGQVLLGSELGVTPYTAADLASGHFIVHSAEGDRLATAAATRGRGDYPGLGWIVVALQPVDTALAGANRLTGLILLLGLSTAVLGIAAIWWVAARLSRPLTQLTEAVDRIGREPDARMTRHVHGSPEVLRLSASVRSLLRRIGTAEADARLIEAEATNAVNAAEDRVRRIGADLHAMQVLADTDALTGLLNRRAFLPLASDAMSYFKRYRRAICILMIDIDHFKRVNDLYGHAAGDEVIRQVGRIVSEAIRTTDKVARFGGEEFVVLLRETDLKGAAIFADRIRQTVANTVFEPDGPCLRATISIGMAEAEFTDGDVDHTIERADRALYAAKSGGRNCVRSFEASRAPGLRAAA</sequence>
<keyword evidence="3" id="KW-1133">Transmembrane helix</keyword>
<evidence type="ECO:0000313" key="6">
    <source>
        <dbReference type="EMBL" id="GLS74127.1"/>
    </source>
</evidence>
<reference evidence="7" key="1">
    <citation type="journal article" date="2019" name="Int. J. Syst. Evol. Microbiol.">
        <title>The Global Catalogue of Microorganisms (GCM) 10K type strain sequencing project: providing services to taxonomists for standard genome sequencing and annotation.</title>
        <authorList>
            <consortium name="The Broad Institute Genomics Platform"/>
            <consortium name="The Broad Institute Genome Sequencing Center for Infectious Disease"/>
            <person name="Wu L."/>
            <person name="Ma J."/>
        </authorList>
    </citation>
    <scope>NUCLEOTIDE SEQUENCE [LARGE SCALE GENOMIC DNA]</scope>
    <source>
        <strain evidence="7">NBRC 103632</strain>
    </source>
</reference>
<dbReference type="GO" id="GO:0052621">
    <property type="term" value="F:diguanylate cyclase activity"/>
    <property type="evidence" value="ECO:0007669"/>
    <property type="project" value="UniProtKB-EC"/>
</dbReference>
<dbReference type="Pfam" id="PF00990">
    <property type="entry name" value="GGDEF"/>
    <property type="match status" value="1"/>
</dbReference>
<evidence type="ECO:0000259" key="4">
    <source>
        <dbReference type="PROSITE" id="PS50885"/>
    </source>
</evidence>
<proteinExistence type="predicted"/>
<dbReference type="PANTHER" id="PTHR45138">
    <property type="entry name" value="REGULATORY COMPONENTS OF SENSORY TRANSDUCTION SYSTEM"/>
    <property type="match status" value="1"/>
</dbReference>
<comment type="caution">
    <text evidence="6">The sequence shown here is derived from an EMBL/GenBank/DDBJ whole genome shotgun (WGS) entry which is preliminary data.</text>
</comment>
<protein>
    <recommendedName>
        <fullName evidence="1">diguanylate cyclase</fullName>
        <ecNumber evidence="1">2.7.7.65</ecNumber>
    </recommendedName>
</protein>
<dbReference type="InterPro" id="IPR029787">
    <property type="entry name" value="Nucleotide_cyclase"/>
</dbReference>
<dbReference type="Proteomes" id="UP001157440">
    <property type="component" value="Unassembled WGS sequence"/>
</dbReference>
<dbReference type="InterPro" id="IPR003660">
    <property type="entry name" value="HAMP_dom"/>
</dbReference>
<dbReference type="AlphaFoldDB" id="A0AA37WWI3"/>
<accession>A0AA37WWI3</accession>
<evidence type="ECO:0000256" key="1">
    <source>
        <dbReference type="ARBA" id="ARBA00012528"/>
    </source>
</evidence>
<dbReference type="EC" id="2.7.7.65" evidence="1"/>
<dbReference type="InterPro" id="IPR000160">
    <property type="entry name" value="GGDEF_dom"/>
</dbReference>
<dbReference type="InterPro" id="IPR050469">
    <property type="entry name" value="Diguanylate_Cyclase"/>
</dbReference>
<dbReference type="NCBIfam" id="TIGR00254">
    <property type="entry name" value="GGDEF"/>
    <property type="match status" value="1"/>
</dbReference>
<dbReference type="GO" id="GO:0005886">
    <property type="term" value="C:plasma membrane"/>
    <property type="evidence" value="ECO:0007669"/>
    <property type="project" value="TreeGrafter"/>
</dbReference>
<dbReference type="InterPro" id="IPR043128">
    <property type="entry name" value="Rev_trsase/Diguanyl_cyclase"/>
</dbReference>
<keyword evidence="3" id="KW-0812">Transmembrane</keyword>
<evidence type="ECO:0000259" key="5">
    <source>
        <dbReference type="PROSITE" id="PS50887"/>
    </source>
</evidence>
<dbReference type="FunFam" id="3.30.70.270:FF:000001">
    <property type="entry name" value="Diguanylate cyclase domain protein"/>
    <property type="match status" value="1"/>
</dbReference>
<dbReference type="EMBL" id="BSPL01000033">
    <property type="protein sequence ID" value="GLS74127.1"/>
    <property type="molecule type" value="Genomic_DNA"/>
</dbReference>
<dbReference type="Gene3D" id="3.30.450.20">
    <property type="entry name" value="PAS domain"/>
    <property type="match status" value="1"/>
</dbReference>
<dbReference type="GO" id="GO:0043709">
    <property type="term" value="P:cell adhesion involved in single-species biofilm formation"/>
    <property type="evidence" value="ECO:0007669"/>
    <property type="project" value="TreeGrafter"/>
</dbReference>
<dbReference type="PANTHER" id="PTHR45138:SF9">
    <property type="entry name" value="DIGUANYLATE CYCLASE DGCM-RELATED"/>
    <property type="match status" value="1"/>
</dbReference>
<dbReference type="Gene3D" id="6.10.340.10">
    <property type="match status" value="1"/>
</dbReference>
<dbReference type="GO" id="GO:0007165">
    <property type="term" value="P:signal transduction"/>
    <property type="evidence" value="ECO:0007669"/>
    <property type="project" value="InterPro"/>
</dbReference>
<name>A0AA37WWI3_9HYPH</name>
<keyword evidence="7" id="KW-1185">Reference proteome</keyword>
<gene>
    <name evidence="6" type="ORF">GCM10007890_61420</name>
</gene>
<dbReference type="PROSITE" id="PS50885">
    <property type="entry name" value="HAMP"/>
    <property type="match status" value="1"/>
</dbReference>
<feature type="domain" description="HAMP" evidence="4">
    <location>
        <begin position="315"/>
        <end position="368"/>
    </location>
</feature>
<dbReference type="Gene3D" id="3.30.70.270">
    <property type="match status" value="1"/>
</dbReference>
<dbReference type="RefSeq" id="WP_238195543.1">
    <property type="nucleotide sequence ID" value="NZ_BPQZ01000005.1"/>
</dbReference>
<feature type="transmembrane region" description="Helical" evidence="3">
    <location>
        <begin position="294"/>
        <end position="314"/>
    </location>
</feature>
<dbReference type="SUPFAM" id="SSF55073">
    <property type="entry name" value="Nucleotide cyclase"/>
    <property type="match status" value="1"/>
</dbReference>
<comment type="catalytic activity">
    <reaction evidence="2">
        <text>2 GTP = 3',3'-c-di-GMP + 2 diphosphate</text>
        <dbReference type="Rhea" id="RHEA:24898"/>
        <dbReference type="ChEBI" id="CHEBI:33019"/>
        <dbReference type="ChEBI" id="CHEBI:37565"/>
        <dbReference type="ChEBI" id="CHEBI:58805"/>
        <dbReference type="EC" id="2.7.7.65"/>
    </reaction>
</comment>
<feature type="transmembrane region" description="Helical" evidence="3">
    <location>
        <begin position="15"/>
        <end position="38"/>
    </location>
</feature>
<evidence type="ECO:0000256" key="2">
    <source>
        <dbReference type="ARBA" id="ARBA00034247"/>
    </source>
</evidence>
<dbReference type="PROSITE" id="PS50887">
    <property type="entry name" value="GGDEF"/>
    <property type="match status" value="1"/>
</dbReference>
<dbReference type="GO" id="GO:1902201">
    <property type="term" value="P:negative regulation of bacterial-type flagellum-dependent cell motility"/>
    <property type="evidence" value="ECO:0007669"/>
    <property type="project" value="TreeGrafter"/>
</dbReference>
<evidence type="ECO:0000313" key="7">
    <source>
        <dbReference type="Proteomes" id="UP001157440"/>
    </source>
</evidence>
<evidence type="ECO:0000256" key="3">
    <source>
        <dbReference type="SAM" id="Phobius"/>
    </source>
</evidence>
<feature type="domain" description="GGDEF" evidence="5">
    <location>
        <begin position="432"/>
        <end position="565"/>
    </location>
</feature>
<dbReference type="CDD" id="cd01949">
    <property type="entry name" value="GGDEF"/>
    <property type="match status" value="1"/>
</dbReference>
<organism evidence="6 7">
    <name type="scientific">Methylobacterium tardum</name>
    <dbReference type="NCBI Taxonomy" id="374432"/>
    <lineage>
        <taxon>Bacteria</taxon>
        <taxon>Pseudomonadati</taxon>
        <taxon>Pseudomonadota</taxon>
        <taxon>Alphaproteobacteria</taxon>
        <taxon>Hyphomicrobiales</taxon>
        <taxon>Methylobacteriaceae</taxon>
        <taxon>Methylobacterium</taxon>
    </lineage>
</organism>